<evidence type="ECO:0000313" key="3">
    <source>
        <dbReference type="EMBL" id="MFC5144888.1"/>
    </source>
</evidence>
<proteinExistence type="predicted"/>
<evidence type="ECO:0000313" key="4">
    <source>
        <dbReference type="Proteomes" id="UP001596222"/>
    </source>
</evidence>
<feature type="compositionally biased region" description="Basic and acidic residues" evidence="1">
    <location>
        <begin position="14"/>
        <end position="25"/>
    </location>
</feature>
<accession>A0ABV9ZTY9</accession>
<keyword evidence="2" id="KW-0812">Transmembrane</keyword>
<gene>
    <name evidence="3" type="ORF">ACFPP6_09420</name>
</gene>
<name>A0ABV9ZTY9_9ACTN</name>
<dbReference type="Proteomes" id="UP001596222">
    <property type="component" value="Unassembled WGS sequence"/>
</dbReference>
<keyword evidence="2" id="KW-0472">Membrane</keyword>
<evidence type="ECO:0000256" key="2">
    <source>
        <dbReference type="SAM" id="Phobius"/>
    </source>
</evidence>
<dbReference type="EMBL" id="JBHSKJ010000004">
    <property type="protein sequence ID" value="MFC5144888.1"/>
    <property type="molecule type" value="Genomic_DNA"/>
</dbReference>
<protein>
    <submittedName>
        <fullName evidence="3">Uncharacterized protein</fullName>
    </submittedName>
</protein>
<feature type="region of interest" description="Disordered" evidence="1">
    <location>
        <begin position="14"/>
        <end position="37"/>
    </location>
</feature>
<reference evidence="4" key="1">
    <citation type="journal article" date="2019" name="Int. J. Syst. Evol. Microbiol.">
        <title>The Global Catalogue of Microorganisms (GCM) 10K type strain sequencing project: providing services to taxonomists for standard genome sequencing and annotation.</title>
        <authorList>
            <consortium name="The Broad Institute Genomics Platform"/>
            <consortium name="The Broad Institute Genome Sequencing Center for Infectious Disease"/>
            <person name="Wu L."/>
            <person name="Ma J."/>
        </authorList>
    </citation>
    <scope>NUCLEOTIDE SEQUENCE [LARGE SCALE GENOMIC DNA]</scope>
    <source>
        <strain evidence="4">CGMCC 4.1641</strain>
    </source>
</reference>
<comment type="caution">
    <text evidence="3">The sequence shown here is derived from an EMBL/GenBank/DDBJ whole genome shotgun (WGS) entry which is preliminary data.</text>
</comment>
<dbReference type="RefSeq" id="WP_382039029.1">
    <property type="nucleotide sequence ID" value="NZ_JBHSKJ010000004.1"/>
</dbReference>
<organism evidence="3 4">
    <name type="scientific">Streptomyces aureoversilis</name>
    <dbReference type="NCBI Taxonomy" id="67277"/>
    <lineage>
        <taxon>Bacteria</taxon>
        <taxon>Bacillati</taxon>
        <taxon>Actinomycetota</taxon>
        <taxon>Actinomycetes</taxon>
        <taxon>Kitasatosporales</taxon>
        <taxon>Streptomycetaceae</taxon>
        <taxon>Streptomyces</taxon>
    </lineage>
</organism>
<evidence type="ECO:0000256" key="1">
    <source>
        <dbReference type="SAM" id="MobiDB-lite"/>
    </source>
</evidence>
<keyword evidence="2" id="KW-1133">Transmembrane helix</keyword>
<sequence>MTDLHKDLHECLHNEPHEAAPHKTPADQPARPLRAARRRRTRALPTLLAVAAAAALVGTGTAALPASAASPDAAASALCPPANLCLYVGGIGIPEPLQVPQCQSLEFVRPFPARKVENNTQRIAHLSTVTGTVLLKPGQTMDFRPDLRITSARTAC</sequence>
<feature type="transmembrane region" description="Helical" evidence="2">
    <location>
        <begin position="43"/>
        <end position="64"/>
    </location>
</feature>
<keyword evidence="4" id="KW-1185">Reference proteome</keyword>